<proteinExistence type="predicted"/>
<organism evidence="1 2">
    <name type="scientific">Dictyobacter aurantiacus</name>
    <dbReference type="NCBI Taxonomy" id="1936993"/>
    <lineage>
        <taxon>Bacteria</taxon>
        <taxon>Bacillati</taxon>
        <taxon>Chloroflexota</taxon>
        <taxon>Ktedonobacteria</taxon>
        <taxon>Ktedonobacterales</taxon>
        <taxon>Dictyobacteraceae</taxon>
        <taxon>Dictyobacter</taxon>
    </lineage>
</organism>
<dbReference type="PANTHER" id="PTHR34846:SF11">
    <property type="entry name" value="4-CARBOXYMUCONOLACTONE DECARBOXYLASE FAMILY PROTEIN (AFU_ORTHOLOGUE AFUA_6G11590)"/>
    <property type="match status" value="1"/>
</dbReference>
<dbReference type="OrthoDB" id="9129225at2"/>
<accession>A0A401Z9F9</accession>
<dbReference type="SUPFAM" id="SSF69118">
    <property type="entry name" value="AhpD-like"/>
    <property type="match status" value="1"/>
</dbReference>
<name>A0A401Z9F9_9CHLR</name>
<evidence type="ECO:0000313" key="2">
    <source>
        <dbReference type="Proteomes" id="UP000287224"/>
    </source>
</evidence>
<evidence type="ECO:0008006" key="3">
    <source>
        <dbReference type="Google" id="ProtNLM"/>
    </source>
</evidence>
<gene>
    <name evidence="1" type="ORF">KDAU_07770</name>
</gene>
<comment type="caution">
    <text evidence="1">The sequence shown here is derived from an EMBL/GenBank/DDBJ whole genome shotgun (WGS) entry which is preliminary data.</text>
</comment>
<evidence type="ECO:0000313" key="1">
    <source>
        <dbReference type="EMBL" id="GCE03448.1"/>
    </source>
</evidence>
<dbReference type="EMBL" id="BIFQ01000001">
    <property type="protein sequence ID" value="GCE03448.1"/>
    <property type="molecule type" value="Genomic_DNA"/>
</dbReference>
<dbReference type="AlphaFoldDB" id="A0A401Z9F9"/>
<dbReference type="PANTHER" id="PTHR34846">
    <property type="entry name" value="4-CARBOXYMUCONOLACTONE DECARBOXYLASE FAMILY PROTEIN (AFU_ORTHOLOGUE AFUA_6G11590)"/>
    <property type="match status" value="1"/>
</dbReference>
<protein>
    <recommendedName>
        <fullName evidence="3">Carboxymuconolactone decarboxylase</fullName>
    </recommendedName>
</protein>
<sequence length="189" mass="21032">MTETSDFGTFGRYKELSLEEMTPEQKKAYEFTVKTRGQVPGPYKIWLQNPKLIDVMVPLGAYYQGSSSLSKAEIEIATNLINARWLAAYSNYEHEWIAEQLGGLPAEKVEALIAGLPTSFEDPRQQVVYEITSALIAPRVVPTGLYRRAVQLLGHTGLTDLTVLIGYFTSVSLTLRAYDVPSNAIGLER</sequence>
<dbReference type="Gene3D" id="1.20.1290.10">
    <property type="entry name" value="AhpD-like"/>
    <property type="match status" value="1"/>
</dbReference>
<dbReference type="InterPro" id="IPR029032">
    <property type="entry name" value="AhpD-like"/>
</dbReference>
<dbReference type="Proteomes" id="UP000287224">
    <property type="component" value="Unassembled WGS sequence"/>
</dbReference>
<dbReference type="RefSeq" id="WP_126594722.1">
    <property type="nucleotide sequence ID" value="NZ_BIFQ01000001.1"/>
</dbReference>
<reference evidence="2" key="1">
    <citation type="submission" date="2018-12" db="EMBL/GenBank/DDBJ databases">
        <title>Tengunoibacter tsumagoiensis gen. nov., sp. nov., Dictyobacter kobayashii sp. nov., D. alpinus sp. nov., and D. joshuensis sp. nov. and description of Dictyobacteraceae fam. nov. within the order Ktedonobacterales isolated from Tengu-no-mugimeshi.</title>
        <authorList>
            <person name="Wang C.M."/>
            <person name="Zheng Y."/>
            <person name="Sakai Y."/>
            <person name="Toyoda A."/>
            <person name="Minakuchi Y."/>
            <person name="Abe K."/>
            <person name="Yokota A."/>
            <person name="Yabe S."/>
        </authorList>
    </citation>
    <scope>NUCLEOTIDE SEQUENCE [LARGE SCALE GENOMIC DNA]</scope>
    <source>
        <strain evidence="2">S-27</strain>
    </source>
</reference>
<keyword evidence="2" id="KW-1185">Reference proteome</keyword>